<reference evidence="2" key="1">
    <citation type="submission" date="2023-07" db="EMBL/GenBank/DDBJ databases">
        <title>Sequencing the genomes of 1000 actinobacteria strains.</title>
        <authorList>
            <person name="Klenk H.-P."/>
        </authorList>
    </citation>
    <scope>NUCLEOTIDE SEQUENCE</scope>
    <source>
        <strain evidence="2">DSM 107476</strain>
    </source>
</reference>
<dbReference type="RefSeq" id="WP_290197875.1">
    <property type="nucleotide sequence ID" value="NZ_CP047654.1"/>
</dbReference>
<dbReference type="NCBIfam" id="TIGR03083">
    <property type="entry name" value="maleylpyruvate isomerase family mycothiol-dependent enzyme"/>
    <property type="match status" value="1"/>
</dbReference>
<dbReference type="InterPro" id="IPR034660">
    <property type="entry name" value="DinB/YfiT-like"/>
</dbReference>
<evidence type="ECO:0000259" key="1">
    <source>
        <dbReference type="Pfam" id="PF11716"/>
    </source>
</evidence>
<gene>
    <name evidence="2" type="ORF">J2S39_000560</name>
</gene>
<dbReference type="Proteomes" id="UP001180840">
    <property type="component" value="Unassembled WGS sequence"/>
</dbReference>
<evidence type="ECO:0000313" key="3">
    <source>
        <dbReference type="Proteomes" id="UP001180840"/>
    </source>
</evidence>
<organism evidence="2 3">
    <name type="scientific">Corynebacterium guangdongense</name>
    <dbReference type="NCBI Taxonomy" id="1783348"/>
    <lineage>
        <taxon>Bacteria</taxon>
        <taxon>Bacillati</taxon>
        <taxon>Actinomycetota</taxon>
        <taxon>Actinomycetes</taxon>
        <taxon>Mycobacteriales</taxon>
        <taxon>Corynebacteriaceae</taxon>
        <taxon>Corynebacterium</taxon>
    </lineage>
</organism>
<dbReference type="InterPro" id="IPR017517">
    <property type="entry name" value="Maleyloyr_isom"/>
</dbReference>
<dbReference type="EMBL" id="JAVDXZ010000001">
    <property type="protein sequence ID" value="MDR7328884.1"/>
    <property type="molecule type" value="Genomic_DNA"/>
</dbReference>
<proteinExistence type="predicted"/>
<evidence type="ECO:0000313" key="2">
    <source>
        <dbReference type="EMBL" id="MDR7328884.1"/>
    </source>
</evidence>
<keyword evidence="3" id="KW-1185">Reference proteome</keyword>
<dbReference type="InterPro" id="IPR024344">
    <property type="entry name" value="MDMPI_metal-binding"/>
</dbReference>
<keyword evidence="2" id="KW-0413">Isomerase</keyword>
<dbReference type="Gene3D" id="1.20.120.450">
    <property type="entry name" value="dinb family like domain"/>
    <property type="match status" value="1"/>
</dbReference>
<accession>A0ABU1ZVC9</accession>
<protein>
    <submittedName>
        <fullName evidence="2">Maleylpyruvate isomerase</fullName>
        <ecNumber evidence="2">5.2.1.4</ecNumber>
    </submittedName>
</protein>
<dbReference type="Pfam" id="PF11716">
    <property type="entry name" value="MDMPI_N"/>
    <property type="match status" value="1"/>
</dbReference>
<feature type="domain" description="Mycothiol-dependent maleylpyruvate isomerase metal-binding" evidence="1">
    <location>
        <begin position="25"/>
        <end position="153"/>
    </location>
</feature>
<dbReference type="Gene3D" id="3.30.1050.20">
    <property type="match status" value="1"/>
</dbReference>
<comment type="caution">
    <text evidence="2">The sequence shown here is derived from an EMBL/GenBank/DDBJ whole genome shotgun (WGS) entry which is preliminary data.</text>
</comment>
<dbReference type="EC" id="5.2.1.4" evidence="2"/>
<name>A0ABU1ZVC9_9CORY</name>
<dbReference type="GO" id="GO:0050077">
    <property type="term" value="F:maleylpyruvate isomerase activity"/>
    <property type="evidence" value="ECO:0007669"/>
    <property type="project" value="UniProtKB-EC"/>
</dbReference>
<sequence length="239" mass="26301">MTQSFHDLPREERLSIARRGTSHYSNQLALIDNADFRSPSRLAGWDIATLVAHTAYNASALVNLVDWANTGVETPMYPSPDARAEQIAYGATLIPDALRNLHDHTLVRLDVAWRDSSEQAWDNEVKTAQGRTVPMVETLWMRTREVWIHAVDLNQTATFSDIPRVVLDTLVPEIVGKWSNTGAGEGLVLVDSESGERFPVTPGAETTEVVGTKTGLARWATGRGAHGVNADAPQPPRWL</sequence>
<dbReference type="InterPro" id="IPR036527">
    <property type="entry name" value="SCP2_sterol-bd_dom_sf"/>
</dbReference>
<dbReference type="SUPFAM" id="SSF109854">
    <property type="entry name" value="DinB/YfiT-like putative metalloenzymes"/>
    <property type="match status" value="1"/>
</dbReference>
<dbReference type="SUPFAM" id="SSF55718">
    <property type="entry name" value="SCP-like"/>
    <property type="match status" value="1"/>
</dbReference>